<feature type="region of interest" description="Disordered" evidence="4">
    <location>
        <begin position="45"/>
        <end position="141"/>
    </location>
</feature>
<organism evidence="10 11">
    <name type="scientific">Candidatus Chisholmbacteria bacterium RIFCSPHIGHO2_01_FULL_52_32</name>
    <dbReference type="NCBI Taxonomy" id="1797591"/>
    <lineage>
        <taxon>Bacteria</taxon>
        <taxon>Candidatus Chisholmiibacteriota</taxon>
    </lineage>
</organism>
<dbReference type="InterPro" id="IPR045826">
    <property type="entry name" value="SpaA_PFL_dom_2"/>
</dbReference>
<feature type="transmembrane region" description="Helical" evidence="5">
    <location>
        <begin position="1663"/>
        <end position="1683"/>
    </location>
</feature>
<feature type="domain" description="SpaA-like prealbumin fold" evidence="9">
    <location>
        <begin position="1107"/>
        <end position="1193"/>
    </location>
</feature>
<dbReference type="Gene3D" id="2.60.40.10">
    <property type="entry name" value="Immunoglobulins"/>
    <property type="match status" value="2"/>
</dbReference>
<keyword evidence="5" id="KW-0812">Transmembrane</keyword>
<evidence type="ECO:0000259" key="8">
    <source>
        <dbReference type="Pfam" id="PF01345"/>
    </source>
</evidence>
<keyword evidence="3" id="KW-0572">Peptidoglycan-anchor</keyword>
<dbReference type="Proteomes" id="UP000179233">
    <property type="component" value="Unassembled WGS sequence"/>
</dbReference>
<evidence type="ECO:0000256" key="3">
    <source>
        <dbReference type="ARBA" id="ARBA00023088"/>
    </source>
</evidence>
<feature type="domain" description="SpaA-like prealbumin fold" evidence="9">
    <location>
        <begin position="1285"/>
        <end position="1366"/>
    </location>
</feature>
<dbReference type="Pfam" id="PF19403">
    <property type="entry name" value="SpaA_2"/>
    <property type="match status" value="7"/>
</dbReference>
<evidence type="ECO:0000256" key="2">
    <source>
        <dbReference type="ARBA" id="ARBA00022525"/>
    </source>
</evidence>
<keyword evidence="2" id="KW-0964">Secreted</keyword>
<feature type="compositionally biased region" description="Polar residues" evidence="4">
    <location>
        <begin position="71"/>
        <end position="86"/>
    </location>
</feature>
<dbReference type="InterPro" id="IPR019931">
    <property type="entry name" value="LPXTG_anchor"/>
</dbReference>
<protein>
    <recommendedName>
        <fullName evidence="12">Gram-positive cocci surface proteins LPxTG domain-containing protein</fullName>
    </recommendedName>
</protein>
<feature type="domain" description="SpaA-like prealbumin fold" evidence="9">
    <location>
        <begin position="1200"/>
        <end position="1279"/>
    </location>
</feature>
<keyword evidence="5" id="KW-1133">Transmembrane helix</keyword>
<dbReference type="InterPro" id="IPR047589">
    <property type="entry name" value="DUF11_rpt"/>
</dbReference>
<evidence type="ECO:0008006" key="12">
    <source>
        <dbReference type="Google" id="ProtNLM"/>
    </source>
</evidence>
<reference evidence="10 11" key="1">
    <citation type="journal article" date="2016" name="Nat. Commun.">
        <title>Thousands of microbial genomes shed light on interconnected biogeochemical processes in an aquifer system.</title>
        <authorList>
            <person name="Anantharaman K."/>
            <person name="Brown C.T."/>
            <person name="Hug L.A."/>
            <person name="Sharon I."/>
            <person name="Castelle C.J."/>
            <person name="Probst A.J."/>
            <person name="Thomas B.C."/>
            <person name="Singh A."/>
            <person name="Wilkins M.J."/>
            <person name="Karaoz U."/>
            <person name="Brodie E.L."/>
            <person name="Williams K.H."/>
            <person name="Hubbard S.S."/>
            <person name="Banfield J.F."/>
        </authorList>
    </citation>
    <scope>NUCLEOTIDE SEQUENCE [LARGE SCALE GENOMIC DNA]</scope>
</reference>
<dbReference type="Gene3D" id="2.40.160.150">
    <property type="match status" value="1"/>
</dbReference>
<feature type="domain" description="SpaA-like prealbumin fold" evidence="9">
    <location>
        <begin position="846"/>
        <end position="929"/>
    </location>
</feature>
<evidence type="ECO:0000256" key="6">
    <source>
        <dbReference type="SAM" id="SignalP"/>
    </source>
</evidence>
<keyword evidence="5" id="KW-0472">Membrane</keyword>
<evidence type="ECO:0000256" key="5">
    <source>
        <dbReference type="SAM" id="Phobius"/>
    </source>
</evidence>
<feature type="domain" description="SpaA-like prealbumin fold" evidence="9">
    <location>
        <begin position="933"/>
        <end position="1015"/>
    </location>
</feature>
<evidence type="ECO:0000256" key="1">
    <source>
        <dbReference type="ARBA" id="ARBA00022512"/>
    </source>
</evidence>
<evidence type="ECO:0000259" key="7">
    <source>
        <dbReference type="Pfam" id="PF00746"/>
    </source>
</evidence>
<feature type="domain" description="DUF11" evidence="8">
    <location>
        <begin position="625"/>
        <end position="742"/>
    </location>
</feature>
<feature type="domain" description="SpaA-like prealbumin fold" evidence="9">
    <location>
        <begin position="1019"/>
        <end position="1101"/>
    </location>
</feature>
<sequence length="1690" mass="176069">MNIKLARKTTNLIAIVAIFIQSLNPIALAQFAYAQEITPEPTTVVEETPIPTPAEEQTPSAELTTDPEPEQTITSDPINEPETTQSPTPAPTPEVTPEPTLAPEPTPEITPAPTSSQDIPASSDEAPPNETGPPATEPTDQILDGASTEAIPMPEVTTVSPEEGQLTVAVLQNVEAVSLDLASPDAETSAALVTDKPDYAPTDTVVITGTDFTPNETYTIVITSENEPAVHFETEVQADETGFFIYAYQLDGNYRPNYLVEAKDVDGQVVASTTFTDAATGTLYPNGQGTYTSWTGDEGDIDETGSPDCDDGGDGQDNISASTTGNRESVLINLTSIPDGSTITSVDVSVTYRNGNDGGADDGTFQTFTRLNGTELNSGVNLVATNTTCTSGTQTINVADTVKSGATTLEVGVLKTATDTSEVWVGTIRAVVTYTEVPAPAWPTSWATPGSCVADLSGESGVAPTEVDLVGTTVTPAVGFGSDSNYLYFRERINGNPGTVSNLHQYSWVVLFQTSTPQYQYLGSISGKAGNKVLLYDNPTHSPDSGGVDFQPLFNDPADSVVWEGASSFYGRVTGSGPYYIDWAIPVSELTSRGINVSTTKFFATSTNANNYNKDHLNCYEALSDLSIVKSDNPDPVTSGDTLTYTLTINNAGPDTASGVVVTDTLPAGYAITSVTPSLGSCSDTSAPSIQCELGSLASGGNATVTIVGTLTTGQVSVTNSAAVTLDTAVSTDTNSTNNSDSEDTAVIQQGTLRVIKSVVNDDGGQTSSSAFTLHVKSGGVDISGSPQAGSSTGTVYTLTGGTYAVSEDTLPPGYTFSGFSGNCDSQGNVTVVAGQEVTCTLTNDDQPGILIVKKVVTNDNGGTLEAEDFSFQVNGGGAVPFEADGQNDLTVDAGTYTITEPSVTGYSTTYDNCSQVEVSNGGTATCTITNDDQQASLTLVKNLPNDDGGTATENNFTVYIDGNQASWGSHLLNAGSYIVSEDTLGGYTAGNWGGDCDASGNVILLPGDQKTCEITNDDQPATLTLVKTLPNDNGGNETEINFAVYINGQVSSWGAHTVAAGSYTVSEDAVSGYSASGWGDDCDSQGNVTLLPGESKTCTITNDDIAPTITLVKEVINDNGGTASENDFGLTVDGGGVTSGQVAAVNANTPIAINEAGLTGYTFISLTGDEKCPSQLGGTVTLDEGEDITCTITNDDVQPKLTVTKVVVTDNGGTKQVGDFPLFVDQTPVTSGVQNGFDAGAYTVSETQDAGYTMAISGDCDAQGSVTLAVGDEKSCTIENDDIAPTLTLEKTVVNDNGGNASADDFQASIDASPIPWGIPQTLNVGSYTASESELSGYTAGSWGGDCNEDGSVTLAEGENKTCTIENDDQPGTIAGKKWNDEDGNGELGEEPGLAGWHVQLFLDEDGDLGDQVGDDAVTDQNGNYLFENIDAGDYFICEVPQEGWEQTYPTEPSCHAVTLESGENDLGNNFGNQQLPTEFQISKVNDASGAKGPGDTVIYTLTIYNPNRRTIFNVQVTDLLPEGFSYVGGSWTALSNERGDLKEGGVTPEPVYASPGVWQLGDMTALETVLLSFQAKISDTQLAGTYGDLAYAFGCQKDIDCLSTDPGALLALAVDPGYLDTNFVGTEVEVKKDNQPGASYNVINQVLGAATALPATGAQNLWLILASLMMIFGIGLVSLGVKERNKHE</sequence>
<feature type="domain" description="SpaA-like prealbumin fold" evidence="9">
    <location>
        <begin position="750"/>
        <end position="842"/>
    </location>
</feature>
<dbReference type="SUPFAM" id="SSF117074">
    <property type="entry name" value="Hypothetical protein PA1324"/>
    <property type="match status" value="1"/>
</dbReference>
<dbReference type="NCBIfam" id="TIGR01451">
    <property type="entry name" value="B_ant_repeat"/>
    <property type="match status" value="2"/>
</dbReference>
<evidence type="ECO:0000259" key="9">
    <source>
        <dbReference type="Pfam" id="PF19403"/>
    </source>
</evidence>
<gene>
    <name evidence="10" type="ORF">A2786_03855</name>
</gene>
<dbReference type="EMBL" id="MHCJ01000003">
    <property type="protein sequence ID" value="OGY18605.1"/>
    <property type="molecule type" value="Genomic_DNA"/>
</dbReference>
<feature type="compositionally biased region" description="Low complexity" evidence="4">
    <location>
        <begin position="45"/>
        <end position="59"/>
    </location>
</feature>
<evidence type="ECO:0000256" key="4">
    <source>
        <dbReference type="SAM" id="MobiDB-lite"/>
    </source>
</evidence>
<name>A0A1G1VT77_9BACT</name>
<feature type="compositionally biased region" description="Pro residues" evidence="4">
    <location>
        <begin position="88"/>
        <end position="110"/>
    </location>
</feature>
<feature type="domain" description="DUF11" evidence="8">
    <location>
        <begin position="1485"/>
        <end position="1583"/>
    </location>
</feature>
<accession>A0A1G1VT77</accession>
<feature type="signal peptide" evidence="6">
    <location>
        <begin position="1"/>
        <end position="29"/>
    </location>
</feature>
<dbReference type="InterPro" id="IPR001434">
    <property type="entry name" value="OmcB-like_DUF11"/>
</dbReference>
<proteinExistence type="predicted"/>
<feature type="domain" description="Gram-positive cocci surface proteins LPxTG" evidence="7">
    <location>
        <begin position="1651"/>
        <end position="1689"/>
    </location>
</feature>
<feature type="chain" id="PRO_5009581055" description="Gram-positive cocci surface proteins LPxTG domain-containing protein" evidence="6">
    <location>
        <begin position="30"/>
        <end position="1690"/>
    </location>
</feature>
<feature type="compositionally biased region" description="Acidic residues" evidence="4">
    <location>
        <begin position="297"/>
        <end position="314"/>
    </location>
</feature>
<evidence type="ECO:0000313" key="11">
    <source>
        <dbReference type="Proteomes" id="UP000179233"/>
    </source>
</evidence>
<dbReference type="Pfam" id="PF01345">
    <property type="entry name" value="DUF11"/>
    <property type="match status" value="2"/>
</dbReference>
<dbReference type="Pfam" id="PF00746">
    <property type="entry name" value="Gram_pos_anchor"/>
    <property type="match status" value="1"/>
</dbReference>
<keyword evidence="1" id="KW-0134">Cell wall</keyword>
<keyword evidence="6" id="KW-0732">Signal</keyword>
<comment type="caution">
    <text evidence="10">The sequence shown here is derived from an EMBL/GenBank/DDBJ whole genome shotgun (WGS) entry which is preliminary data.</text>
</comment>
<evidence type="ECO:0000313" key="10">
    <source>
        <dbReference type="EMBL" id="OGY18605.1"/>
    </source>
</evidence>
<dbReference type="InterPro" id="IPR013783">
    <property type="entry name" value="Ig-like_fold"/>
</dbReference>
<feature type="region of interest" description="Disordered" evidence="4">
    <location>
        <begin position="291"/>
        <end position="323"/>
    </location>
</feature>